<dbReference type="Gene3D" id="1.10.10.60">
    <property type="entry name" value="Homeodomain-like"/>
    <property type="match status" value="1"/>
</dbReference>
<dbReference type="SMART" id="SM00342">
    <property type="entry name" value="HTH_ARAC"/>
    <property type="match status" value="1"/>
</dbReference>
<dbReference type="Gene3D" id="2.60.120.10">
    <property type="entry name" value="Jelly Rolls"/>
    <property type="match status" value="1"/>
</dbReference>
<dbReference type="InterPro" id="IPR037923">
    <property type="entry name" value="HTH-like"/>
</dbReference>
<dbReference type="AlphaFoldDB" id="A0A7W8YW52"/>
<dbReference type="InterPro" id="IPR014710">
    <property type="entry name" value="RmlC-like_jellyroll"/>
</dbReference>
<dbReference type="RefSeq" id="WP_183868577.1">
    <property type="nucleotide sequence ID" value="NZ_JACHCF010000009.1"/>
</dbReference>
<evidence type="ECO:0000256" key="1">
    <source>
        <dbReference type="ARBA" id="ARBA00023015"/>
    </source>
</evidence>
<dbReference type="SUPFAM" id="SSF51215">
    <property type="entry name" value="Regulatory protein AraC"/>
    <property type="match status" value="1"/>
</dbReference>
<gene>
    <name evidence="5" type="ORF">HDE69_003728</name>
</gene>
<dbReference type="PANTHER" id="PTHR43280:SF32">
    <property type="entry name" value="TRANSCRIPTIONAL REGULATORY PROTEIN"/>
    <property type="match status" value="1"/>
</dbReference>
<dbReference type="EMBL" id="JACHCF010000009">
    <property type="protein sequence ID" value="MBB5622650.1"/>
    <property type="molecule type" value="Genomic_DNA"/>
</dbReference>
<dbReference type="InterPro" id="IPR009057">
    <property type="entry name" value="Homeodomain-like_sf"/>
</dbReference>
<name>A0A7W8YW52_9SPHI</name>
<feature type="domain" description="HTH araC/xylS-type" evidence="4">
    <location>
        <begin position="193"/>
        <end position="291"/>
    </location>
</feature>
<evidence type="ECO:0000259" key="4">
    <source>
        <dbReference type="PROSITE" id="PS01124"/>
    </source>
</evidence>
<accession>A0A7W8YW52</accession>
<evidence type="ECO:0000256" key="3">
    <source>
        <dbReference type="ARBA" id="ARBA00023163"/>
    </source>
</evidence>
<evidence type="ECO:0000313" key="5">
    <source>
        <dbReference type="EMBL" id="MBB5622650.1"/>
    </source>
</evidence>
<protein>
    <submittedName>
        <fullName evidence="5">AraC-like DNA-binding protein</fullName>
    </submittedName>
</protein>
<keyword evidence="2 5" id="KW-0238">DNA-binding</keyword>
<keyword evidence="3" id="KW-0804">Transcription</keyword>
<proteinExistence type="predicted"/>
<dbReference type="InterPro" id="IPR018060">
    <property type="entry name" value="HTH_AraC"/>
</dbReference>
<dbReference type="Pfam" id="PF12833">
    <property type="entry name" value="HTH_18"/>
    <property type="match status" value="1"/>
</dbReference>
<keyword evidence="1" id="KW-0805">Transcription regulation</keyword>
<sequence>MDKIYFRGTEMTNSTVITKDIDTSLADSFSTAYLSAESFELHQDYRISFNQFLFFKKGKGKIEIDGERYALAANTLILLAKNQVYSFQANQGLEACSLCFGDCFWEKTPASANNCKATLFNDAPAHQSLQLQKEDAADLSGLFNAILVEFESSDYTNKGDVLAAFLKILMIKVANLHALLAKITDQNDHKIYQHFIDLLATHYQVSHDVAFFAEKLHISNRKLTSLCRKHADKGAKEIIQLHLVVEAKRFLQFSSSSIKEIAALLNFSNPYQFSHFFKKNTSFPPEKYRKQVTGFSM</sequence>
<dbReference type="Proteomes" id="UP000537718">
    <property type="component" value="Unassembled WGS sequence"/>
</dbReference>
<dbReference type="PROSITE" id="PS01124">
    <property type="entry name" value="HTH_ARAC_FAMILY_2"/>
    <property type="match status" value="1"/>
</dbReference>
<dbReference type="SUPFAM" id="SSF46689">
    <property type="entry name" value="Homeodomain-like"/>
    <property type="match status" value="1"/>
</dbReference>
<dbReference type="GO" id="GO:0003700">
    <property type="term" value="F:DNA-binding transcription factor activity"/>
    <property type="evidence" value="ECO:0007669"/>
    <property type="project" value="InterPro"/>
</dbReference>
<dbReference type="GO" id="GO:0043565">
    <property type="term" value="F:sequence-specific DNA binding"/>
    <property type="evidence" value="ECO:0007669"/>
    <property type="project" value="InterPro"/>
</dbReference>
<organism evidence="5 6">
    <name type="scientific">Pedobacter cryoconitis</name>
    <dbReference type="NCBI Taxonomy" id="188932"/>
    <lineage>
        <taxon>Bacteria</taxon>
        <taxon>Pseudomonadati</taxon>
        <taxon>Bacteroidota</taxon>
        <taxon>Sphingobacteriia</taxon>
        <taxon>Sphingobacteriales</taxon>
        <taxon>Sphingobacteriaceae</taxon>
        <taxon>Pedobacter</taxon>
    </lineage>
</organism>
<reference evidence="5 6" key="1">
    <citation type="submission" date="2020-08" db="EMBL/GenBank/DDBJ databases">
        <title>Genomic Encyclopedia of Type Strains, Phase IV (KMG-V): Genome sequencing to study the core and pangenomes of soil and plant-associated prokaryotes.</title>
        <authorList>
            <person name="Whitman W."/>
        </authorList>
    </citation>
    <scope>NUCLEOTIDE SEQUENCE [LARGE SCALE GENOMIC DNA]</scope>
    <source>
        <strain evidence="5 6">MP7CTX6</strain>
    </source>
</reference>
<evidence type="ECO:0000256" key="2">
    <source>
        <dbReference type="ARBA" id="ARBA00023125"/>
    </source>
</evidence>
<comment type="caution">
    <text evidence="5">The sequence shown here is derived from an EMBL/GenBank/DDBJ whole genome shotgun (WGS) entry which is preliminary data.</text>
</comment>
<dbReference type="PANTHER" id="PTHR43280">
    <property type="entry name" value="ARAC-FAMILY TRANSCRIPTIONAL REGULATOR"/>
    <property type="match status" value="1"/>
</dbReference>
<evidence type="ECO:0000313" key="6">
    <source>
        <dbReference type="Proteomes" id="UP000537718"/>
    </source>
</evidence>